<name>A0A6J4IR73_9PROT</name>
<evidence type="ECO:0000313" key="2">
    <source>
        <dbReference type="EMBL" id="CAA9257053.1"/>
    </source>
</evidence>
<accession>A0A6J4IR73</accession>
<feature type="compositionally biased region" description="Basic and acidic residues" evidence="1">
    <location>
        <begin position="195"/>
        <end position="208"/>
    </location>
</feature>
<feature type="region of interest" description="Disordered" evidence="1">
    <location>
        <begin position="72"/>
        <end position="153"/>
    </location>
</feature>
<organism evidence="2">
    <name type="scientific">uncultured Acetobacteraceae bacterium</name>
    <dbReference type="NCBI Taxonomy" id="169975"/>
    <lineage>
        <taxon>Bacteria</taxon>
        <taxon>Pseudomonadati</taxon>
        <taxon>Pseudomonadota</taxon>
        <taxon>Alphaproteobacteria</taxon>
        <taxon>Acetobacterales</taxon>
        <taxon>Acetobacteraceae</taxon>
        <taxon>environmental samples</taxon>
    </lineage>
</organism>
<reference evidence="2" key="1">
    <citation type="submission" date="2020-02" db="EMBL/GenBank/DDBJ databases">
        <authorList>
            <person name="Meier V. D."/>
        </authorList>
    </citation>
    <scope>NUCLEOTIDE SEQUENCE</scope>
    <source>
        <strain evidence="2">AVDCRST_MAG08</strain>
    </source>
</reference>
<evidence type="ECO:0000256" key="1">
    <source>
        <dbReference type="SAM" id="MobiDB-lite"/>
    </source>
</evidence>
<feature type="region of interest" description="Disordered" evidence="1">
    <location>
        <begin position="171"/>
        <end position="269"/>
    </location>
</feature>
<feature type="non-terminal residue" evidence="2">
    <location>
        <position position="293"/>
    </location>
</feature>
<gene>
    <name evidence="2" type="ORF">AVDCRST_MAG08-2518</name>
</gene>
<feature type="compositionally biased region" description="Gly residues" evidence="1">
    <location>
        <begin position="111"/>
        <end position="120"/>
    </location>
</feature>
<feature type="compositionally biased region" description="Basic residues" evidence="1">
    <location>
        <begin position="243"/>
        <end position="268"/>
    </location>
</feature>
<feature type="region of interest" description="Disordered" evidence="1">
    <location>
        <begin position="12"/>
        <end position="51"/>
    </location>
</feature>
<protein>
    <submittedName>
        <fullName evidence="2">Repressor homolog</fullName>
    </submittedName>
</protein>
<feature type="compositionally biased region" description="Low complexity" evidence="1">
    <location>
        <begin position="134"/>
        <end position="146"/>
    </location>
</feature>
<feature type="compositionally biased region" description="Low complexity" evidence="1">
    <location>
        <begin position="72"/>
        <end position="84"/>
    </location>
</feature>
<sequence length="293" mass="30926">EVCRHRTAVARLPPRVGPPRRGDRGEAGCVPGGAVPLREGRGHQARHGPAAGRVAEDLSVVVARDRRRILRPAGRLPGAAPADRGASRADHPVRQRPVFPDLHRRLRRRGGGGLDGGGGRAPRPVRGTRGGGAVPRSPGRATAGAPAAPPQCAGDLVRGVHPALPRRGRGWRAGHAGAGPHPLPRRGAVGGRGHGRADGVGADRRADRPCGGAGPDGQLHGVARARPGQRDRGPFRCGCRSLRGGRRRQHHRRRRRHRRPPARRRSRVARCVEGRRRCGAGARLGGGGPALRV</sequence>
<proteinExistence type="predicted"/>
<feature type="non-terminal residue" evidence="2">
    <location>
        <position position="1"/>
    </location>
</feature>
<dbReference type="EMBL" id="CADCTG010000184">
    <property type="protein sequence ID" value="CAA9257053.1"/>
    <property type="molecule type" value="Genomic_DNA"/>
</dbReference>
<dbReference type="AlphaFoldDB" id="A0A6J4IR73"/>